<keyword evidence="9" id="KW-1185">Reference proteome</keyword>
<sequence>MSLTDREKEQLKAMIDAGQPLPPRYKAVLFDQPHEAELIWPGKTSEVTNVVLPFQSIEQIDEPRAGTQAGTTDLFAFDQATGRQTGGWANKLIWGDNKLVIASLKNGPLRRQIEDAGGLKLVYIDPPFDVGADFSFDIEVGDESFTKQPSVIEEVAYRDTWGAGTQSYVHMLYERLCLIRDLLSPDGSLYVHVGWQVSGYVRVILDEIFGKGGAPGLPGFRNEIAWKCTSAHSDSGRYGINWQTIFYYTKGGSYTLNETYQEYDQDYVDQYYRYKDPSGRRFMSDNLNAAGLQGGGYPYEWKGIKRTWRCPPETMKRLDEEGKIFYTKNGVPRLKRYLDEAKGLSCQTLWADKAVQYVVSWGQENTGYETQKSESLLSRIIDASSKPGDLIADFFCGSGTTLAVAEKLGRKWIGADLGRFAIHTSRKRMIGVQRGLQEAGKPYRSFEILNLGKYERQYFAGIDPTLPEEQRRAISLQKEEHYLTLILSAYKAERVFQSPPFHGKKAGALVLVGPIDAPVTQSQVHEAVEAARKLRVSKLDILGFEFEMGIVPHAQDEARAKGVNVALRYIPKDVFDRRAVDKGQVAFYDVAYVDVQPVVKGASVTVRLKDFGVYYRQDDVGALIESLKNGGSKVTVDAGQVVKITKDKKGVVSREVLTKAWSDWVDYWAVDFDFENRKEIVRITEADGAEREAWTGGYIFENEWQSFRTRQERTLELTSAPHDYPKKGRYKIGVKVIDIFGNDTTKVVEVSL</sequence>
<dbReference type="Proteomes" id="UP000002417">
    <property type="component" value="Chromosome"/>
</dbReference>
<dbReference type="HOGENOM" id="CLU_024927_10_2_5"/>
<dbReference type="Gene3D" id="3.40.50.150">
    <property type="entry name" value="Vaccinia Virus protein VP39"/>
    <property type="match status" value="1"/>
</dbReference>
<keyword evidence="3 8" id="KW-0489">Methyltransferase</keyword>
<evidence type="ECO:0000256" key="5">
    <source>
        <dbReference type="ARBA" id="ARBA00022691"/>
    </source>
</evidence>
<evidence type="ECO:0000256" key="4">
    <source>
        <dbReference type="ARBA" id="ARBA00022679"/>
    </source>
</evidence>
<gene>
    <name evidence="8" type="ordered locus">Xaut_0547</name>
</gene>
<dbReference type="PhylomeDB" id="A7ICR0"/>
<comment type="similarity">
    <text evidence="1">Belongs to the N(4)/N(6)-methyltransferase family.</text>
</comment>
<keyword evidence="5" id="KW-0949">S-adenosyl-L-methionine</keyword>
<evidence type="ECO:0000256" key="3">
    <source>
        <dbReference type="ARBA" id="ARBA00022603"/>
    </source>
</evidence>
<evidence type="ECO:0000313" key="8">
    <source>
        <dbReference type="EMBL" id="ABS65803.1"/>
    </source>
</evidence>
<dbReference type="GO" id="GO:0032259">
    <property type="term" value="P:methylation"/>
    <property type="evidence" value="ECO:0007669"/>
    <property type="project" value="UniProtKB-KW"/>
</dbReference>
<dbReference type="PRINTS" id="PR00506">
    <property type="entry name" value="D21N6MTFRASE"/>
</dbReference>
<organism evidence="8 9">
    <name type="scientific">Xanthobacter autotrophicus (strain ATCC BAA-1158 / Py2)</name>
    <dbReference type="NCBI Taxonomy" id="78245"/>
    <lineage>
        <taxon>Bacteria</taxon>
        <taxon>Pseudomonadati</taxon>
        <taxon>Pseudomonadota</taxon>
        <taxon>Alphaproteobacteria</taxon>
        <taxon>Hyphomicrobiales</taxon>
        <taxon>Xanthobacteraceae</taxon>
        <taxon>Xanthobacter</taxon>
    </lineage>
</organism>
<feature type="domain" description="DNA methylase N-4/N-6" evidence="7">
    <location>
        <begin position="120"/>
        <end position="424"/>
    </location>
</feature>
<accession>A7ICR0</accession>
<dbReference type="Pfam" id="PF01555">
    <property type="entry name" value="N6_N4_Mtase"/>
    <property type="match status" value="1"/>
</dbReference>
<dbReference type="InterPro" id="IPR002941">
    <property type="entry name" value="DNA_methylase_N4/N6"/>
</dbReference>
<dbReference type="EMBL" id="CP000781">
    <property type="protein sequence ID" value="ABS65803.1"/>
    <property type="molecule type" value="Genomic_DNA"/>
</dbReference>
<dbReference type="PANTHER" id="PTHR13370">
    <property type="entry name" value="RNA METHYLASE-RELATED"/>
    <property type="match status" value="1"/>
</dbReference>
<dbReference type="STRING" id="78245.Xaut_0547"/>
<comment type="catalytic activity">
    <reaction evidence="6">
        <text>a 2'-deoxyadenosine in DNA + S-adenosyl-L-methionine = an N(6)-methyl-2'-deoxyadenosine in DNA + S-adenosyl-L-homocysteine + H(+)</text>
        <dbReference type="Rhea" id="RHEA:15197"/>
        <dbReference type="Rhea" id="RHEA-COMP:12418"/>
        <dbReference type="Rhea" id="RHEA-COMP:12419"/>
        <dbReference type="ChEBI" id="CHEBI:15378"/>
        <dbReference type="ChEBI" id="CHEBI:57856"/>
        <dbReference type="ChEBI" id="CHEBI:59789"/>
        <dbReference type="ChEBI" id="CHEBI:90615"/>
        <dbReference type="ChEBI" id="CHEBI:90616"/>
        <dbReference type="EC" id="2.1.1.72"/>
    </reaction>
</comment>
<dbReference type="InterPro" id="IPR002295">
    <property type="entry name" value="N4/N6-MTase_EcoPI_Mod-like"/>
</dbReference>
<dbReference type="InterPro" id="IPR029063">
    <property type="entry name" value="SAM-dependent_MTases_sf"/>
</dbReference>
<dbReference type="eggNOG" id="COG2189">
    <property type="taxonomic scope" value="Bacteria"/>
</dbReference>
<proteinExistence type="inferred from homology"/>
<reference evidence="8 9" key="1">
    <citation type="submission" date="2007-07" db="EMBL/GenBank/DDBJ databases">
        <title>Complete sequence of chromosome of Xanthobacter autotrophicus Py2.</title>
        <authorList>
            <consortium name="US DOE Joint Genome Institute"/>
            <person name="Copeland A."/>
            <person name="Lucas S."/>
            <person name="Lapidus A."/>
            <person name="Barry K."/>
            <person name="Glavina del Rio T."/>
            <person name="Hammon N."/>
            <person name="Israni S."/>
            <person name="Dalin E."/>
            <person name="Tice H."/>
            <person name="Pitluck S."/>
            <person name="Sims D."/>
            <person name="Brettin T."/>
            <person name="Bruce D."/>
            <person name="Detter J.C."/>
            <person name="Han C."/>
            <person name="Tapia R."/>
            <person name="Brainard J."/>
            <person name="Schmutz J."/>
            <person name="Larimer F."/>
            <person name="Land M."/>
            <person name="Hauser L."/>
            <person name="Kyrpides N."/>
            <person name="Kim E."/>
            <person name="Ensigns S.A."/>
            <person name="Richardson P."/>
        </authorList>
    </citation>
    <scope>NUCLEOTIDE SEQUENCE [LARGE SCALE GENOMIC DNA]</scope>
    <source>
        <strain evidence="9">ATCC BAA-1158 / Py2</strain>
    </source>
</reference>
<evidence type="ECO:0000256" key="6">
    <source>
        <dbReference type="ARBA" id="ARBA00047942"/>
    </source>
</evidence>
<dbReference type="GO" id="GO:0008170">
    <property type="term" value="F:N-methyltransferase activity"/>
    <property type="evidence" value="ECO:0007669"/>
    <property type="project" value="InterPro"/>
</dbReference>
<evidence type="ECO:0000256" key="1">
    <source>
        <dbReference type="ARBA" id="ARBA00006594"/>
    </source>
</evidence>
<dbReference type="SUPFAM" id="SSF53335">
    <property type="entry name" value="S-adenosyl-L-methionine-dependent methyltransferases"/>
    <property type="match status" value="1"/>
</dbReference>
<protein>
    <recommendedName>
        <fullName evidence="2">site-specific DNA-methyltransferase (adenine-specific)</fullName>
        <ecNumber evidence="2">2.1.1.72</ecNumber>
    </recommendedName>
</protein>
<dbReference type="GO" id="GO:0009007">
    <property type="term" value="F:site-specific DNA-methyltransferase (adenine-specific) activity"/>
    <property type="evidence" value="ECO:0007669"/>
    <property type="project" value="UniProtKB-EC"/>
</dbReference>
<dbReference type="PANTHER" id="PTHR13370:SF24">
    <property type="entry name" value="TYPE III RESTRICTION-MODIFICATION ENZYME STYLTI MOD SUBUNIT"/>
    <property type="match status" value="1"/>
</dbReference>
<name>A7ICR0_XANP2</name>
<dbReference type="AlphaFoldDB" id="A7ICR0"/>
<dbReference type="EC" id="2.1.1.72" evidence="2"/>
<evidence type="ECO:0000313" key="9">
    <source>
        <dbReference type="Proteomes" id="UP000002417"/>
    </source>
</evidence>
<dbReference type="GO" id="GO:0003677">
    <property type="term" value="F:DNA binding"/>
    <property type="evidence" value="ECO:0007669"/>
    <property type="project" value="InterPro"/>
</dbReference>
<dbReference type="KEGG" id="xau:Xaut_0547"/>
<evidence type="ECO:0000259" key="7">
    <source>
        <dbReference type="Pfam" id="PF01555"/>
    </source>
</evidence>
<dbReference type="GO" id="GO:0005737">
    <property type="term" value="C:cytoplasm"/>
    <property type="evidence" value="ECO:0007669"/>
    <property type="project" value="TreeGrafter"/>
</dbReference>
<dbReference type="REBASE" id="15774">
    <property type="entry name" value="M.XauORF547P"/>
</dbReference>
<keyword evidence="4" id="KW-0808">Transferase</keyword>
<evidence type="ECO:0000256" key="2">
    <source>
        <dbReference type="ARBA" id="ARBA00011900"/>
    </source>
</evidence>